<dbReference type="EC" id="3.4.21.46" evidence="3"/>
<evidence type="ECO:0000256" key="5">
    <source>
        <dbReference type="ARBA" id="ARBA00022525"/>
    </source>
</evidence>
<dbReference type="PRINTS" id="PR00722">
    <property type="entry name" value="CHYMOTRYPSIN"/>
</dbReference>
<dbReference type="PANTHER" id="PTHR24271">
    <property type="entry name" value="KALLIKREIN-RELATED"/>
    <property type="match status" value="1"/>
</dbReference>
<feature type="domain" description="Peptidase S1" evidence="18">
    <location>
        <begin position="14"/>
        <end position="234"/>
    </location>
</feature>
<dbReference type="Pfam" id="PF00089">
    <property type="entry name" value="Trypsin"/>
    <property type="match status" value="3"/>
</dbReference>
<evidence type="ECO:0000256" key="4">
    <source>
        <dbReference type="ARBA" id="ARBA00018673"/>
    </source>
</evidence>
<dbReference type="GO" id="GO:0005737">
    <property type="term" value="C:cytoplasm"/>
    <property type="evidence" value="ECO:0007669"/>
    <property type="project" value="UniProtKB-ARBA"/>
</dbReference>
<evidence type="ECO:0000256" key="8">
    <source>
        <dbReference type="ARBA" id="ARBA00022801"/>
    </source>
</evidence>
<evidence type="ECO:0000256" key="11">
    <source>
        <dbReference type="ARBA" id="ARBA00023157"/>
    </source>
</evidence>
<dbReference type="GeneID" id="102825479"/>
<keyword evidence="11" id="KW-1015">Disulfide bond</keyword>
<keyword evidence="8 17" id="KW-0378">Hydrolase</keyword>
<keyword evidence="9 17" id="KW-0720">Serine protease</keyword>
<evidence type="ECO:0000256" key="16">
    <source>
        <dbReference type="ARBA" id="ARBA00093301"/>
    </source>
</evidence>
<evidence type="ECO:0000313" key="19">
    <source>
        <dbReference type="Proteomes" id="UP000504623"/>
    </source>
</evidence>
<dbReference type="FunFam" id="2.40.10.10:FF:000005">
    <property type="entry name" value="Serine protease 37"/>
    <property type="match status" value="1"/>
</dbReference>
<reference evidence="20" key="1">
    <citation type="submission" date="2025-08" db="UniProtKB">
        <authorList>
            <consortium name="RefSeq"/>
        </authorList>
    </citation>
    <scope>IDENTIFICATION</scope>
    <source>
        <tissue evidence="20">Spleen</tissue>
    </source>
</reference>
<dbReference type="InterPro" id="IPR033116">
    <property type="entry name" value="TRYPSIN_SER"/>
</dbReference>
<dbReference type="InterPro" id="IPR043504">
    <property type="entry name" value="Peptidase_S1_PA_chymotrypsin"/>
</dbReference>
<dbReference type="SUPFAM" id="SSF50494">
    <property type="entry name" value="Trypsin-like serine proteases"/>
    <property type="match status" value="3"/>
</dbReference>
<keyword evidence="19" id="KW-1185">Reference proteome</keyword>
<dbReference type="Gene3D" id="2.40.10.10">
    <property type="entry name" value="Trypsin-like serine proteases"/>
    <property type="match status" value="5"/>
</dbReference>
<evidence type="ECO:0000256" key="17">
    <source>
        <dbReference type="RuleBase" id="RU363034"/>
    </source>
</evidence>
<dbReference type="InterPro" id="IPR001254">
    <property type="entry name" value="Trypsin_dom"/>
</dbReference>
<keyword evidence="10" id="KW-0865">Zymogen</keyword>
<comment type="catalytic activity">
    <reaction evidence="1">
        <text>Selective cleavage of Arg-|-Lys bond in complement factor B when in complex with complement subcomponent C3b or with cobra venom factor.</text>
        <dbReference type="EC" id="3.4.21.46"/>
    </reaction>
</comment>
<comment type="function">
    <text evidence="16">Serine protease that initiates the alternative pathway of the complement system, a cascade of proteins that leads to phagocytosis and breakdown of pathogens and signaling that strengthens the adaptive immune system. In contrast to other complement pathways (classical, lectin and GZMK) that are directly activated by pathogens or antigen-antibody complexes, the alternative complement pathway is initiated by the spontaneous hydrolysis of complement C3. The alternative complement pathway acts as an amplification loop that enhances complement activation by mediating the formation of C3 and C5 convertases. Activated CFD cleaves factor B (CFB) when the latter is complexed with complement C3b, activating the C3 convertase of the alternative pathway.</text>
</comment>
<dbReference type="FunFam" id="2.40.10.10:FF:000052">
    <property type="entry name" value="Neutrophil elastase"/>
    <property type="match status" value="2"/>
</dbReference>
<evidence type="ECO:0000256" key="3">
    <source>
        <dbReference type="ARBA" id="ARBA00011933"/>
    </source>
</evidence>
<keyword evidence="12" id="KW-0325">Glycoprotein</keyword>
<dbReference type="CDD" id="cd00190">
    <property type="entry name" value="Tryp_SPc"/>
    <property type="match status" value="2"/>
</dbReference>
<feature type="domain" description="Peptidase S1" evidence="18">
    <location>
        <begin position="239"/>
        <end position="360"/>
    </location>
</feature>
<dbReference type="Proteomes" id="UP000504623">
    <property type="component" value="Unplaced"/>
</dbReference>
<dbReference type="InterPro" id="IPR018114">
    <property type="entry name" value="TRYPSIN_HIS"/>
</dbReference>
<accession>A0A9B0UD96</accession>
<dbReference type="OrthoDB" id="8440449at2759"/>
<proteinExistence type="predicted"/>
<evidence type="ECO:0000256" key="13">
    <source>
        <dbReference type="ARBA" id="ARBA00029950"/>
    </source>
</evidence>
<feature type="domain" description="Peptidase S1" evidence="18">
    <location>
        <begin position="393"/>
        <end position="616"/>
    </location>
</feature>
<evidence type="ECO:0000256" key="12">
    <source>
        <dbReference type="ARBA" id="ARBA00023180"/>
    </source>
</evidence>
<dbReference type="PANTHER" id="PTHR24271:SF54">
    <property type="entry name" value="COMPLEMENT FACTOR D"/>
    <property type="match status" value="1"/>
</dbReference>
<dbReference type="PROSITE" id="PS00135">
    <property type="entry name" value="TRYPSIN_SER"/>
    <property type="match status" value="2"/>
</dbReference>
<dbReference type="AlphaFoldDB" id="A0A9B0UD96"/>
<evidence type="ECO:0000256" key="1">
    <source>
        <dbReference type="ARBA" id="ARBA00000303"/>
    </source>
</evidence>
<keyword evidence="5" id="KW-0964">Secreted</keyword>
<dbReference type="GO" id="GO:0006508">
    <property type="term" value="P:proteolysis"/>
    <property type="evidence" value="ECO:0007669"/>
    <property type="project" value="UniProtKB-KW"/>
</dbReference>
<evidence type="ECO:0000256" key="14">
    <source>
        <dbReference type="ARBA" id="ARBA00030720"/>
    </source>
</evidence>
<dbReference type="SMART" id="SM00020">
    <property type="entry name" value="Tryp_SPc"/>
    <property type="match status" value="2"/>
</dbReference>
<evidence type="ECO:0000313" key="20">
    <source>
        <dbReference type="RefSeq" id="XP_006876799.1"/>
    </source>
</evidence>
<dbReference type="RefSeq" id="XP_006876799.1">
    <property type="nucleotide sequence ID" value="XM_006876737.1"/>
</dbReference>
<evidence type="ECO:0000256" key="10">
    <source>
        <dbReference type="ARBA" id="ARBA00023145"/>
    </source>
</evidence>
<keyword evidence="6 17" id="KW-0645">Protease</keyword>
<sequence>MAVLLGGASQATEIVGGRVSEPHSRPYMASLQLLGTPSSHFCGGTLIHPRFVLTAAHCLKEMDPTRVSVVLGAHDLETPEPSQQRFTVSRLFENNYDPEEKLNDVLLLQLDRPANLNAQVAVAPLPRQDQELPHGTQCLAMGWGRLGTHLPIPRVLQELNVTVVTFLCRPHNVCTLVPRRSAGICFGDSGGPLICDGILQAVDSFVIRECATRQYPDFFARVSLYVDWIRSVLSTVGARLNGTATLNANVQVAQLPAQDQGVGNGARCLAMGWGQLGTNRPIPSVLQELNVTVVTSNCRRSNVCTLVRRRRAGICFGDSGGPLVCNGVVHGIDSFIRGGCGSGVYPDAFAPVAHTLPGQYRGDSGNMVDISVYLVALVLLGAAVCEAQPRGRILGSQEAKSHTRPYMASVQVNGTHVCGGFLVAEQWVLSAAHCLEDAAGATVQVLLGAHSLSQPEPSKVLYDVKRTVPHPDSRRDTIDHDLLLLQLSKKAVVGPVVQTLTWQREDRDVAPGTLCDVVGWGMVRHTDRLHHVLVPVLNRTVCNQRIYHDGVITQRMMCAESKRRDSCKGDSGGPLVCEGVAEGVVTSGSRVCGNRKKPGIYTRLASYTAWIDGVMAEAEVD</sequence>
<comment type="subcellular location">
    <subcellularLocation>
        <location evidence="2">Secreted</location>
    </subcellularLocation>
</comment>
<gene>
    <name evidence="20" type="primary">LOC102825479</name>
</gene>
<protein>
    <recommendedName>
        <fullName evidence="4">Complement factor D</fullName>
        <ecNumber evidence="3">3.4.21.46</ecNumber>
    </recommendedName>
    <alternativeName>
        <fullName evidence="14">Adipsin</fullName>
    </alternativeName>
    <alternativeName>
        <fullName evidence="15">C3 convertase activator</fullName>
    </alternativeName>
    <alternativeName>
        <fullName evidence="13">Properdin factor D</fullName>
    </alternativeName>
</protein>
<keyword evidence="7" id="KW-0732">Signal</keyword>
<dbReference type="InterPro" id="IPR001314">
    <property type="entry name" value="Peptidase_S1A"/>
</dbReference>
<dbReference type="PROSITE" id="PS00134">
    <property type="entry name" value="TRYPSIN_HIS"/>
    <property type="match status" value="2"/>
</dbReference>
<dbReference type="GO" id="GO:0004252">
    <property type="term" value="F:serine-type endopeptidase activity"/>
    <property type="evidence" value="ECO:0007669"/>
    <property type="project" value="InterPro"/>
</dbReference>
<evidence type="ECO:0000256" key="15">
    <source>
        <dbReference type="ARBA" id="ARBA00030992"/>
    </source>
</evidence>
<dbReference type="PROSITE" id="PS50240">
    <property type="entry name" value="TRYPSIN_DOM"/>
    <property type="match status" value="3"/>
</dbReference>
<evidence type="ECO:0000259" key="18">
    <source>
        <dbReference type="PROSITE" id="PS50240"/>
    </source>
</evidence>
<evidence type="ECO:0000256" key="7">
    <source>
        <dbReference type="ARBA" id="ARBA00022729"/>
    </source>
</evidence>
<evidence type="ECO:0000256" key="9">
    <source>
        <dbReference type="ARBA" id="ARBA00022825"/>
    </source>
</evidence>
<dbReference type="FunFam" id="2.40.10.10:FF:000068">
    <property type="entry name" value="transmembrane protease serine 2"/>
    <property type="match status" value="1"/>
</dbReference>
<name>A0A9B0UD96_CHRAS</name>
<organism evidence="19 20">
    <name type="scientific">Chrysochloris asiatica</name>
    <name type="common">Cape golden mole</name>
    <dbReference type="NCBI Taxonomy" id="185453"/>
    <lineage>
        <taxon>Eukaryota</taxon>
        <taxon>Metazoa</taxon>
        <taxon>Chordata</taxon>
        <taxon>Craniata</taxon>
        <taxon>Vertebrata</taxon>
        <taxon>Euteleostomi</taxon>
        <taxon>Mammalia</taxon>
        <taxon>Eutheria</taxon>
        <taxon>Afrotheria</taxon>
        <taxon>Chrysochloridae</taxon>
        <taxon>Chrysochlorinae</taxon>
        <taxon>Chrysochloris</taxon>
    </lineage>
</organism>
<evidence type="ECO:0000256" key="2">
    <source>
        <dbReference type="ARBA" id="ARBA00004613"/>
    </source>
</evidence>
<evidence type="ECO:0000256" key="6">
    <source>
        <dbReference type="ARBA" id="ARBA00022670"/>
    </source>
</evidence>
<dbReference type="InterPro" id="IPR009003">
    <property type="entry name" value="Peptidase_S1_PA"/>
</dbReference>